<evidence type="ECO:0000256" key="9">
    <source>
        <dbReference type="ARBA" id="ARBA00048048"/>
    </source>
</evidence>
<evidence type="ECO:0000256" key="8">
    <source>
        <dbReference type="ARBA" id="ARBA00023315"/>
    </source>
</evidence>
<dbReference type="Proteomes" id="UP000812966">
    <property type="component" value="Unassembled WGS sequence"/>
</dbReference>
<dbReference type="Pfam" id="PF01529">
    <property type="entry name" value="DHHC"/>
    <property type="match status" value="1"/>
</dbReference>
<proteinExistence type="inferred from homology"/>
<evidence type="ECO:0000256" key="11">
    <source>
        <dbReference type="SAM" id="MobiDB-lite"/>
    </source>
</evidence>
<feature type="domain" description="Palmitoyltransferase DHHC" evidence="12">
    <location>
        <begin position="184"/>
        <end position="313"/>
    </location>
</feature>
<evidence type="ECO:0000313" key="13">
    <source>
        <dbReference type="EMBL" id="KAG7553519.1"/>
    </source>
</evidence>
<keyword evidence="14" id="KW-1185">Reference proteome</keyword>
<name>A0A8K0JM44_9TREE</name>
<dbReference type="GO" id="GO:0016020">
    <property type="term" value="C:membrane"/>
    <property type="evidence" value="ECO:0007669"/>
    <property type="project" value="UniProtKB-SubCell"/>
</dbReference>
<keyword evidence="4 10" id="KW-1133">Transmembrane helix</keyword>
<feature type="transmembrane region" description="Helical" evidence="10">
    <location>
        <begin position="230"/>
        <end position="247"/>
    </location>
</feature>
<feature type="region of interest" description="Disordered" evidence="11">
    <location>
        <begin position="327"/>
        <end position="347"/>
    </location>
</feature>
<keyword evidence="3 10" id="KW-0812">Transmembrane</keyword>
<reference evidence="13" key="1">
    <citation type="submission" date="2020-04" db="EMBL/GenBank/DDBJ databases">
        <title>Analysis of mating type loci in Filobasidium floriforme.</title>
        <authorList>
            <person name="Nowrousian M."/>
        </authorList>
    </citation>
    <scope>NUCLEOTIDE SEQUENCE</scope>
    <source>
        <strain evidence="13">CBS 6242</strain>
    </source>
</reference>
<sequence>MLPSQPRLPEWRTVQRKLPLMGAYSILVTSYIAFVIYVEGEVLAVQHRNGEFLRQFICHNALFGLTTYSLFLTSTRSPGSPSRSYSHQPDRSTGYPPGPEMNEDERDAIEADFRGISVDEWKASKPRPSTYNEYDHSGQYERQDLEEDEDDVPLVNLLTKSSSQAEPVDPVAIPALTVKGSSGGMRWCRKCNAVKPDRCHHCSTCGRCQLMMDHHCVWVAGCIGYRNKRTFLLFLVYAALYAAYSAFEAGKVCVDFFGDPTGMGDDEQEIEIKPVIWILLALCGFVFFLTLAPFAAFHIYLVSRNLTSLEHMRPAFPNIKLPEHDLHPLEAEGRPNRPARRPSLDVRRDRGWRPDHMLNRDERRRAKRIAESNNPYDLGWRRNVLQVFDPDNKGPSWRWFWPGGRGGSSDPKGGHVFPYSQRTLERLREETARLRLGRDVV</sequence>
<keyword evidence="2 10" id="KW-0808">Transferase</keyword>
<keyword evidence="5 10" id="KW-0472">Membrane</keyword>
<protein>
    <recommendedName>
        <fullName evidence="10">Palmitoyltransferase</fullName>
        <ecNumber evidence="10">2.3.1.225</ecNumber>
    </recommendedName>
</protein>
<evidence type="ECO:0000256" key="2">
    <source>
        <dbReference type="ARBA" id="ARBA00022679"/>
    </source>
</evidence>
<comment type="catalytic activity">
    <reaction evidence="9 10">
        <text>L-cysteinyl-[protein] + hexadecanoyl-CoA = S-hexadecanoyl-L-cysteinyl-[protein] + CoA</text>
        <dbReference type="Rhea" id="RHEA:36683"/>
        <dbReference type="Rhea" id="RHEA-COMP:10131"/>
        <dbReference type="Rhea" id="RHEA-COMP:11032"/>
        <dbReference type="ChEBI" id="CHEBI:29950"/>
        <dbReference type="ChEBI" id="CHEBI:57287"/>
        <dbReference type="ChEBI" id="CHEBI:57379"/>
        <dbReference type="ChEBI" id="CHEBI:74151"/>
        <dbReference type="EC" id="2.3.1.225"/>
    </reaction>
</comment>
<evidence type="ECO:0000256" key="6">
    <source>
        <dbReference type="ARBA" id="ARBA00023139"/>
    </source>
</evidence>
<evidence type="ECO:0000259" key="12">
    <source>
        <dbReference type="Pfam" id="PF01529"/>
    </source>
</evidence>
<comment type="domain">
    <text evidence="10">The DHHC domain is required for palmitoyltransferase activity.</text>
</comment>
<keyword evidence="6" id="KW-0564">Palmitate</keyword>
<evidence type="ECO:0000256" key="5">
    <source>
        <dbReference type="ARBA" id="ARBA00023136"/>
    </source>
</evidence>
<dbReference type="PANTHER" id="PTHR12246">
    <property type="entry name" value="PALMITOYLTRANSFERASE ZDHHC16"/>
    <property type="match status" value="1"/>
</dbReference>
<dbReference type="OrthoDB" id="9909019at2759"/>
<feature type="transmembrane region" description="Helical" evidence="10">
    <location>
        <begin position="21"/>
        <end position="40"/>
    </location>
</feature>
<dbReference type="PROSITE" id="PS50216">
    <property type="entry name" value="DHHC"/>
    <property type="match status" value="1"/>
</dbReference>
<dbReference type="AlphaFoldDB" id="A0A8K0JM44"/>
<keyword evidence="7" id="KW-0449">Lipoprotein</keyword>
<comment type="similarity">
    <text evidence="10">Belongs to the DHHC palmitoyltransferase family.</text>
</comment>
<evidence type="ECO:0000256" key="3">
    <source>
        <dbReference type="ARBA" id="ARBA00022692"/>
    </source>
</evidence>
<evidence type="ECO:0000256" key="7">
    <source>
        <dbReference type="ARBA" id="ARBA00023288"/>
    </source>
</evidence>
<dbReference type="GO" id="GO:0019706">
    <property type="term" value="F:protein-cysteine S-palmitoyltransferase activity"/>
    <property type="evidence" value="ECO:0007669"/>
    <property type="project" value="UniProtKB-EC"/>
</dbReference>
<evidence type="ECO:0000256" key="4">
    <source>
        <dbReference type="ARBA" id="ARBA00022989"/>
    </source>
</evidence>
<dbReference type="InterPro" id="IPR001594">
    <property type="entry name" value="Palmitoyltrfase_DHHC"/>
</dbReference>
<dbReference type="EMBL" id="JABELV010000053">
    <property type="protein sequence ID" value="KAG7553519.1"/>
    <property type="molecule type" value="Genomic_DNA"/>
</dbReference>
<accession>A0A8K0JM44</accession>
<keyword evidence="8 10" id="KW-0012">Acyltransferase</keyword>
<comment type="subcellular location">
    <subcellularLocation>
        <location evidence="1">Membrane</location>
        <topology evidence="1">Multi-pass membrane protein</topology>
    </subcellularLocation>
</comment>
<dbReference type="InterPro" id="IPR039859">
    <property type="entry name" value="PFA4/ZDH16/20/ERF2-like"/>
</dbReference>
<dbReference type="EC" id="2.3.1.225" evidence="10"/>
<evidence type="ECO:0000313" key="14">
    <source>
        <dbReference type="Proteomes" id="UP000812966"/>
    </source>
</evidence>
<organism evidence="13 14">
    <name type="scientific">Filobasidium floriforme</name>
    <dbReference type="NCBI Taxonomy" id="5210"/>
    <lineage>
        <taxon>Eukaryota</taxon>
        <taxon>Fungi</taxon>
        <taxon>Dikarya</taxon>
        <taxon>Basidiomycota</taxon>
        <taxon>Agaricomycotina</taxon>
        <taxon>Tremellomycetes</taxon>
        <taxon>Filobasidiales</taxon>
        <taxon>Filobasidiaceae</taxon>
        <taxon>Filobasidium</taxon>
    </lineage>
</organism>
<feature type="region of interest" description="Disordered" evidence="11">
    <location>
        <begin position="78"/>
        <end position="103"/>
    </location>
</feature>
<feature type="transmembrane region" description="Helical" evidence="10">
    <location>
        <begin position="275"/>
        <end position="303"/>
    </location>
</feature>
<evidence type="ECO:0000256" key="1">
    <source>
        <dbReference type="ARBA" id="ARBA00004141"/>
    </source>
</evidence>
<evidence type="ECO:0000256" key="10">
    <source>
        <dbReference type="RuleBase" id="RU079119"/>
    </source>
</evidence>
<gene>
    <name evidence="13" type="ORF">FFLO_03026</name>
</gene>
<comment type="caution">
    <text evidence="13">The sequence shown here is derived from an EMBL/GenBank/DDBJ whole genome shotgun (WGS) entry which is preliminary data.</text>
</comment>